<evidence type="ECO:0000259" key="2">
    <source>
        <dbReference type="Pfam" id="PF08434"/>
    </source>
</evidence>
<evidence type="ECO:0000256" key="1">
    <source>
        <dbReference type="SAM" id="SignalP"/>
    </source>
</evidence>
<sequence length="55" mass="5776">MVRVVAVVSLVLSALGAAIGIKLDGNGYTDLLIAINPAVPQNDKLINQIKVSIYI</sequence>
<feature type="domain" description="Calcium-activated chloride channel N-terminal" evidence="2">
    <location>
        <begin position="21"/>
        <end position="50"/>
    </location>
</feature>
<proteinExistence type="predicted"/>
<protein>
    <recommendedName>
        <fullName evidence="2">Calcium-activated chloride channel N-terminal domain-containing protein</fullName>
    </recommendedName>
</protein>
<dbReference type="AlphaFoldDB" id="A0A8B9HI43"/>
<evidence type="ECO:0000313" key="3">
    <source>
        <dbReference type="Ensembl" id="ENSAMXP00005013624.1"/>
    </source>
</evidence>
<dbReference type="InterPro" id="IPR013642">
    <property type="entry name" value="CLCA_N"/>
</dbReference>
<dbReference type="Proteomes" id="UP000694621">
    <property type="component" value="Unplaced"/>
</dbReference>
<feature type="signal peptide" evidence="1">
    <location>
        <begin position="1"/>
        <end position="20"/>
    </location>
</feature>
<feature type="chain" id="PRO_5034387245" description="Calcium-activated chloride channel N-terminal domain-containing protein" evidence="1">
    <location>
        <begin position="21"/>
        <end position="55"/>
    </location>
</feature>
<accession>A0A8B9HI43</accession>
<keyword evidence="1" id="KW-0732">Signal</keyword>
<dbReference type="Ensembl" id="ENSAMXT00005015097.1">
    <property type="protein sequence ID" value="ENSAMXP00005013624.1"/>
    <property type="gene ID" value="ENSAMXG00005007321.1"/>
</dbReference>
<dbReference type="Pfam" id="PF08434">
    <property type="entry name" value="CLCA"/>
    <property type="match status" value="1"/>
</dbReference>
<reference evidence="3" key="1">
    <citation type="submission" date="2025-08" db="UniProtKB">
        <authorList>
            <consortium name="Ensembl"/>
        </authorList>
    </citation>
    <scope>IDENTIFICATION</scope>
</reference>
<organism evidence="3 4">
    <name type="scientific">Astyanax mexicanus</name>
    <name type="common">Blind cave fish</name>
    <name type="synonym">Astyanax fasciatus mexicanus</name>
    <dbReference type="NCBI Taxonomy" id="7994"/>
    <lineage>
        <taxon>Eukaryota</taxon>
        <taxon>Metazoa</taxon>
        <taxon>Chordata</taxon>
        <taxon>Craniata</taxon>
        <taxon>Vertebrata</taxon>
        <taxon>Euteleostomi</taxon>
        <taxon>Actinopterygii</taxon>
        <taxon>Neopterygii</taxon>
        <taxon>Teleostei</taxon>
        <taxon>Ostariophysi</taxon>
        <taxon>Characiformes</taxon>
        <taxon>Characoidei</taxon>
        <taxon>Acestrorhamphidae</taxon>
        <taxon>Acestrorhamphinae</taxon>
        <taxon>Astyanax</taxon>
    </lineage>
</organism>
<evidence type="ECO:0000313" key="4">
    <source>
        <dbReference type="Proteomes" id="UP000694621"/>
    </source>
</evidence>
<name>A0A8B9HI43_ASTMX</name>